<comment type="caution">
    <text evidence="2">The sequence shown here is derived from an EMBL/GenBank/DDBJ whole genome shotgun (WGS) entry which is preliminary data.</text>
</comment>
<feature type="region of interest" description="Disordered" evidence="1">
    <location>
        <begin position="1"/>
        <end position="34"/>
    </location>
</feature>
<feature type="compositionally biased region" description="Low complexity" evidence="1">
    <location>
        <begin position="126"/>
        <end position="141"/>
    </location>
</feature>
<dbReference type="EMBL" id="PDXF01000209">
    <property type="protein sequence ID" value="RYN85178.1"/>
    <property type="molecule type" value="Genomic_DNA"/>
</dbReference>
<gene>
    <name evidence="2" type="ORF">AA0119_g13332</name>
</gene>
<sequence>MTDRAALEQSAETTMERLERRRKQKRISHASAVGTETRGNVAMLTLPWMNVTENAESKRSLVVQNLLLRSGARRAMTLVSHRSNNRARTRQRPQVEVTTERRRAAMAASPCNRLQTRRRAARGTRRQWQSAQARSRMVMLS</sequence>
<evidence type="ECO:0000313" key="3">
    <source>
        <dbReference type="Proteomes" id="UP000293195"/>
    </source>
</evidence>
<dbReference type="Proteomes" id="UP000293195">
    <property type="component" value="Unassembled WGS sequence"/>
</dbReference>
<evidence type="ECO:0000313" key="2">
    <source>
        <dbReference type="EMBL" id="RYN85178.1"/>
    </source>
</evidence>
<proteinExistence type="predicted"/>
<keyword evidence="3" id="KW-1185">Reference proteome</keyword>
<feature type="region of interest" description="Disordered" evidence="1">
    <location>
        <begin position="82"/>
        <end position="141"/>
    </location>
</feature>
<accession>A0ABY0FP53</accession>
<name>A0ABY0FP53_9PLEO</name>
<evidence type="ECO:0000256" key="1">
    <source>
        <dbReference type="SAM" id="MobiDB-lite"/>
    </source>
</evidence>
<protein>
    <submittedName>
        <fullName evidence="2">Uncharacterized protein</fullName>
    </submittedName>
</protein>
<reference evidence="3" key="1">
    <citation type="journal article" date="2019" name="bioRxiv">
        <title>Genomics, evolutionary history and diagnostics of the Alternaria alternata species group including apple and Asian pear pathotypes.</title>
        <authorList>
            <person name="Armitage A.D."/>
            <person name="Cockerton H.M."/>
            <person name="Sreenivasaprasad S."/>
            <person name="Woodhall J.W."/>
            <person name="Lane C.R."/>
            <person name="Harrison R.J."/>
            <person name="Clarkson J.P."/>
        </authorList>
    </citation>
    <scope>NUCLEOTIDE SEQUENCE [LARGE SCALE GENOMIC DNA]</scope>
    <source>
        <strain evidence="3">FERA 635</strain>
    </source>
</reference>
<feature type="compositionally biased region" description="Basic residues" evidence="1">
    <location>
        <begin position="115"/>
        <end position="125"/>
    </location>
</feature>
<organism evidence="2 3">
    <name type="scientific">Alternaria tenuissima</name>
    <dbReference type="NCBI Taxonomy" id="119927"/>
    <lineage>
        <taxon>Eukaryota</taxon>
        <taxon>Fungi</taxon>
        <taxon>Dikarya</taxon>
        <taxon>Ascomycota</taxon>
        <taxon>Pezizomycotina</taxon>
        <taxon>Dothideomycetes</taxon>
        <taxon>Pleosporomycetidae</taxon>
        <taxon>Pleosporales</taxon>
        <taxon>Pleosporineae</taxon>
        <taxon>Pleosporaceae</taxon>
        <taxon>Alternaria</taxon>
        <taxon>Alternaria sect. Alternaria</taxon>
        <taxon>Alternaria alternata complex</taxon>
    </lineage>
</organism>